<protein>
    <submittedName>
        <fullName evidence="1">Uncharacterized protein</fullName>
    </submittedName>
</protein>
<gene>
    <name evidence="1" type="ORF">BAZ10_17050</name>
</gene>
<comment type="caution">
    <text evidence="1">The sequence shown here is derived from an EMBL/GenBank/DDBJ whole genome shotgun (WGS) entry which is preliminary data.</text>
</comment>
<accession>A0A1T3MYL6</accession>
<proteinExistence type="predicted"/>
<name>A0A1T3MYL6_9FLAO</name>
<organism evidence="1 2">
    <name type="scientific">Elizabethkingia occulta</name>
    <dbReference type="NCBI Taxonomy" id="1867263"/>
    <lineage>
        <taxon>Bacteria</taxon>
        <taxon>Pseudomonadati</taxon>
        <taxon>Bacteroidota</taxon>
        <taxon>Flavobacteriia</taxon>
        <taxon>Flavobacteriales</taxon>
        <taxon>Weeksellaceae</taxon>
        <taxon>Elizabethkingia</taxon>
    </lineage>
</organism>
<evidence type="ECO:0000313" key="1">
    <source>
        <dbReference type="EMBL" id="OPC69599.1"/>
    </source>
</evidence>
<sequence length="157" mass="18501">MAMEINVDNGSVVLKEYHLQIQKGMLLSDLQQTEFYKNYNNGMRDVKTGYFWYYFDAVDVKGYQLSFDLCFLGDKLDRIFMNTHKESDAKTWDDWSEEKEMKVFERNNQFLSMILGGKPTKKKKTPYPSCTFNFSWGNAWSVYDPRSASSFMGINYD</sequence>
<evidence type="ECO:0000313" key="2">
    <source>
        <dbReference type="Proteomes" id="UP000190813"/>
    </source>
</evidence>
<dbReference type="Proteomes" id="UP000190813">
    <property type="component" value="Unassembled WGS sequence"/>
</dbReference>
<dbReference type="AlphaFoldDB" id="A0A1T3MYL6"/>
<dbReference type="EMBL" id="MAHX01000002">
    <property type="protein sequence ID" value="OPC69599.1"/>
    <property type="molecule type" value="Genomic_DNA"/>
</dbReference>
<keyword evidence="2" id="KW-1185">Reference proteome</keyword>
<reference evidence="1 2" key="1">
    <citation type="submission" date="2016-06" db="EMBL/GenBank/DDBJ databases">
        <title>Revisiting the taxonomy of the Elizabethkingia Genus based on Whole-Genome Sequencing, Optical Mapping, and MALDI-TOF.</title>
        <authorList>
            <person name="Nicholson A.C."/>
        </authorList>
    </citation>
    <scope>NUCLEOTIDE SEQUENCE [LARGE SCALE GENOMIC DNA]</scope>
    <source>
        <strain evidence="1 2">G4070</strain>
    </source>
</reference>